<dbReference type="GO" id="GO:0006310">
    <property type="term" value="P:DNA recombination"/>
    <property type="evidence" value="ECO:0007669"/>
    <property type="project" value="UniProtKB-KW"/>
</dbReference>
<proteinExistence type="predicted"/>
<dbReference type="EMBL" id="BART01007185">
    <property type="protein sequence ID" value="GAG54682.1"/>
    <property type="molecule type" value="Genomic_DNA"/>
</dbReference>
<organism evidence="3">
    <name type="scientific">marine sediment metagenome</name>
    <dbReference type="NCBI Taxonomy" id="412755"/>
    <lineage>
        <taxon>unclassified sequences</taxon>
        <taxon>metagenomes</taxon>
        <taxon>ecological metagenomes</taxon>
    </lineage>
</organism>
<dbReference type="AlphaFoldDB" id="X0Z8I6"/>
<dbReference type="CDD" id="cd00796">
    <property type="entry name" value="INT_Rci_Hp1_C"/>
    <property type="match status" value="1"/>
</dbReference>
<evidence type="ECO:0000313" key="3">
    <source>
        <dbReference type="EMBL" id="GAG54682.1"/>
    </source>
</evidence>
<dbReference type="InterPro" id="IPR011010">
    <property type="entry name" value="DNA_brk_join_enz"/>
</dbReference>
<dbReference type="InterPro" id="IPR050090">
    <property type="entry name" value="Tyrosine_recombinase_XerCD"/>
</dbReference>
<reference evidence="3" key="1">
    <citation type="journal article" date="2014" name="Front. Microbiol.">
        <title>High frequency of phylogenetically diverse reductive dehalogenase-homologous genes in deep subseafloor sedimentary metagenomes.</title>
        <authorList>
            <person name="Kawai M."/>
            <person name="Futagami T."/>
            <person name="Toyoda A."/>
            <person name="Takaki Y."/>
            <person name="Nishi S."/>
            <person name="Hori S."/>
            <person name="Arai W."/>
            <person name="Tsubouchi T."/>
            <person name="Morono Y."/>
            <person name="Uchiyama I."/>
            <person name="Ito T."/>
            <person name="Fujiyama A."/>
            <person name="Inagaki F."/>
            <person name="Takami H."/>
        </authorList>
    </citation>
    <scope>NUCLEOTIDE SEQUENCE</scope>
    <source>
        <strain evidence="3">Expedition CK06-06</strain>
    </source>
</reference>
<dbReference type="InterPro" id="IPR013762">
    <property type="entry name" value="Integrase-like_cat_sf"/>
</dbReference>
<keyword evidence="1" id="KW-0233">DNA recombination</keyword>
<dbReference type="GO" id="GO:0015074">
    <property type="term" value="P:DNA integration"/>
    <property type="evidence" value="ECO:0007669"/>
    <property type="project" value="InterPro"/>
</dbReference>
<dbReference type="Pfam" id="PF00589">
    <property type="entry name" value="Phage_integrase"/>
    <property type="match status" value="1"/>
</dbReference>
<sequence>MFGLNTGMRRSEVLNLTWKSVKDDSIEIMGKGDKKRTVPLNRMAKEIILKQPRREKFVFDVENRNNASLLHNTTRRLEKIAGVKFHYHLLRHAFTTSLVERGVDFVTIGAILGHSAISMSLIYSHTDKEKMRKAVNLLGHNSGHHEE</sequence>
<dbReference type="SUPFAM" id="SSF56349">
    <property type="entry name" value="DNA breaking-rejoining enzymes"/>
    <property type="match status" value="1"/>
</dbReference>
<comment type="caution">
    <text evidence="3">The sequence shown here is derived from an EMBL/GenBank/DDBJ whole genome shotgun (WGS) entry which is preliminary data.</text>
</comment>
<dbReference type="GO" id="GO:0003677">
    <property type="term" value="F:DNA binding"/>
    <property type="evidence" value="ECO:0007669"/>
    <property type="project" value="InterPro"/>
</dbReference>
<dbReference type="PANTHER" id="PTHR30349">
    <property type="entry name" value="PHAGE INTEGRASE-RELATED"/>
    <property type="match status" value="1"/>
</dbReference>
<dbReference type="Gene3D" id="1.10.443.10">
    <property type="entry name" value="Intergrase catalytic core"/>
    <property type="match status" value="1"/>
</dbReference>
<dbReference type="PANTHER" id="PTHR30349:SF94">
    <property type="entry name" value="INTEGRASE_RECOMBINASE HI_1414-RELATED"/>
    <property type="match status" value="1"/>
</dbReference>
<dbReference type="InterPro" id="IPR002104">
    <property type="entry name" value="Integrase_catalytic"/>
</dbReference>
<name>X0Z8I6_9ZZZZ</name>
<protein>
    <recommendedName>
        <fullName evidence="2">Tyr recombinase domain-containing protein</fullName>
    </recommendedName>
</protein>
<gene>
    <name evidence="3" type="ORF">S01H4_16383</name>
</gene>
<feature type="domain" description="Tyr recombinase" evidence="2">
    <location>
        <begin position="1"/>
        <end position="136"/>
    </location>
</feature>
<dbReference type="PROSITE" id="PS51898">
    <property type="entry name" value="TYR_RECOMBINASE"/>
    <property type="match status" value="1"/>
</dbReference>
<evidence type="ECO:0000256" key="1">
    <source>
        <dbReference type="ARBA" id="ARBA00023172"/>
    </source>
</evidence>
<evidence type="ECO:0000259" key="2">
    <source>
        <dbReference type="PROSITE" id="PS51898"/>
    </source>
</evidence>
<accession>X0Z8I6</accession>